<evidence type="ECO:0000313" key="2">
    <source>
        <dbReference type="Proteomes" id="UP000235611"/>
    </source>
</evidence>
<dbReference type="AlphaFoldDB" id="A0AAP8MW38"/>
<dbReference type="EMBL" id="MDBO01000074">
    <property type="protein sequence ID" value="PMP10297.1"/>
    <property type="molecule type" value="Genomic_DNA"/>
</dbReference>
<sequence>MCTGILIGAQVYRYHNFDALINTQFSSNLSMNDQVVVSTKMLDFELNQQTQKAMRDDLVITTIRIDTYLVIIVIFISKNIDFTGLATRKMHILKDRVQ</sequence>
<name>A0AAP8MW38_9VIBR</name>
<protein>
    <submittedName>
        <fullName evidence="1">Uncharacterized protein</fullName>
    </submittedName>
</protein>
<gene>
    <name evidence="1" type="ORF">BCS93_10750</name>
</gene>
<comment type="caution">
    <text evidence="1">The sequence shown here is derived from an EMBL/GenBank/DDBJ whole genome shotgun (WGS) entry which is preliminary data.</text>
</comment>
<reference evidence="2" key="1">
    <citation type="submission" date="2016-07" db="EMBL/GenBank/DDBJ databases">
        <title>Nontailed viruses are major unrecognized killers of bacteria in the ocean.</title>
        <authorList>
            <person name="Kauffman K."/>
            <person name="Hussain F."/>
            <person name="Yang J."/>
            <person name="Arevalo P."/>
            <person name="Brown J."/>
            <person name="Cutler M."/>
            <person name="Kelly L."/>
            <person name="Polz M.F."/>
        </authorList>
    </citation>
    <scope>NUCLEOTIDE SEQUENCE [LARGE SCALE GENOMIC DNA]</scope>
    <source>
        <strain evidence="2">10N.222.49.A5</strain>
    </source>
</reference>
<accession>A0AAP8MW38</accession>
<evidence type="ECO:0000313" key="1">
    <source>
        <dbReference type="EMBL" id="PMP10297.1"/>
    </source>
</evidence>
<proteinExistence type="predicted"/>
<organism evidence="1 2">
    <name type="scientific">Vibrio breoganii</name>
    <dbReference type="NCBI Taxonomy" id="553239"/>
    <lineage>
        <taxon>Bacteria</taxon>
        <taxon>Pseudomonadati</taxon>
        <taxon>Pseudomonadota</taxon>
        <taxon>Gammaproteobacteria</taxon>
        <taxon>Vibrionales</taxon>
        <taxon>Vibrionaceae</taxon>
        <taxon>Vibrio</taxon>
    </lineage>
</organism>
<dbReference type="Proteomes" id="UP000235611">
    <property type="component" value="Unassembled WGS sequence"/>
</dbReference>